<dbReference type="InterPro" id="IPR051396">
    <property type="entry name" value="Bact_Antivir_Def_Nuclease"/>
</dbReference>
<dbReference type="AlphaFoldDB" id="A0A6N9HLJ8"/>
<organism evidence="2 3">
    <name type="scientific">Pseudoduganella guangdongensis</name>
    <dbReference type="NCBI Taxonomy" id="2692179"/>
    <lineage>
        <taxon>Bacteria</taxon>
        <taxon>Pseudomonadati</taxon>
        <taxon>Pseudomonadota</taxon>
        <taxon>Betaproteobacteria</taxon>
        <taxon>Burkholderiales</taxon>
        <taxon>Oxalobacteraceae</taxon>
        <taxon>Telluria group</taxon>
        <taxon>Pseudoduganella</taxon>
    </lineage>
</organism>
<dbReference type="RefSeq" id="WP_161027346.1">
    <property type="nucleotide sequence ID" value="NZ_WWCJ01000016.1"/>
</dbReference>
<dbReference type="Proteomes" id="UP000448575">
    <property type="component" value="Unassembled WGS sequence"/>
</dbReference>
<keyword evidence="3" id="KW-1185">Reference proteome</keyword>
<dbReference type="Pfam" id="PF13175">
    <property type="entry name" value="AAA_15"/>
    <property type="match status" value="1"/>
</dbReference>
<name>A0A6N9HLJ8_9BURK</name>
<dbReference type="EMBL" id="WWCJ01000016">
    <property type="protein sequence ID" value="MYN04390.1"/>
    <property type="molecule type" value="Genomic_DNA"/>
</dbReference>
<evidence type="ECO:0000313" key="3">
    <source>
        <dbReference type="Proteomes" id="UP000448575"/>
    </source>
</evidence>
<dbReference type="InterPro" id="IPR041685">
    <property type="entry name" value="AAA_GajA/Old/RecF-like"/>
</dbReference>
<dbReference type="InterPro" id="IPR027417">
    <property type="entry name" value="P-loop_NTPase"/>
</dbReference>
<protein>
    <submittedName>
        <fullName evidence="2">AAA family ATPase</fullName>
    </submittedName>
</protein>
<comment type="caution">
    <text evidence="2">The sequence shown here is derived from an EMBL/GenBank/DDBJ whole genome shotgun (WGS) entry which is preliminary data.</text>
</comment>
<dbReference type="Gene3D" id="3.40.50.300">
    <property type="entry name" value="P-loop containing nucleotide triphosphate hydrolases"/>
    <property type="match status" value="1"/>
</dbReference>
<dbReference type="PANTHER" id="PTHR43581:SF2">
    <property type="entry name" value="EXCINUCLEASE ATPASE SUBUNIT"/>
    <property type="match status" value="1"/>
</dbReference>
<evidence type="ECO:0000259" key="1">
    <source>
        <dbReference type="Pfam" id="PF13175"/>
    </source>
</evidence>
<accession>A0A6N9HLJ8</accession>
<sequence length="456" mass="51910">MDGLFGLYSHSFDLDSFERVTILHGPNGVGKTAVLRLLFSLFAGRTFQVFSAKFDSLRLEFESGELLEIRRVWSEHQRETEHVLVTKSGPLGLEERFEAYVDNRVLIKMASSIARRAPWLERIDDDLWMDRRSLERLSTADLLSKFDDNDADLRLARISVGENIRPLVQLHLALQEFSRQIDVHFIETQRLLSKNKKGEKSKFSQRDEGDSEVRTTVTECADELRQRISQSLSGYARESQKRDQTFPIRLLNLAAHPVETVDLQEQLRSIAEKRSQLAQVGLLIEKTDPSTMSLDRLDLSNADQAQLRVIELFAEDAAWKLKTLDSVLDVASLFFGVVNTRFRHKQLALDFEKGLVATSETQGSINLEALSSGEQHQLVLFFDLIFRVQPGSIVLIDEPELSLHVAWQKSMLDSLIEIAAVNSLDIIIATHSPYIVGDRYDLMRNLSSPDESHDLF</sequence>
<reference evidence="2 3" key="1">
    <citation type="submission" date="2019-12" db="EMBL/GenBank/DDBJ databases">
        <title>Novel species isolated from a subtropical stream in China.</title>
        <authorList>
            <person name="Lu H."/>
        </authorList>
    </citation>
    <scope>NUCLEOTIDE SEQUENCE [LARGE SCALE GENOMIC DNA]</scope>
    <source>
        <strain evidence="2 3">DS3</strain>
    </source>
</reference>
<proteinExistence type="predicted"/>
<evidence type="ECO:0000313" key="2">
    <source>
        <dbReference type="EMBL" id="MYN04390.1"/>
    </source>
</evidence>
<gene>
    <name evidence="2" type="ORF">GTP41_20055</name>
</gene>
<dbReference type="SUPFAM" id="SSF52540">
    <property type="entry name" value="P-loop containing nucleoside triphosphate hydrolases"/>
    <property type="match status" value="1"/>
</dbReference>
<dbReference type="PANTHER" id="PTHR43581">
    <property type="entry name" value="ATP/GTP PHOSPHATASE"/>
    <property type="match status" value="1"/>
</dbReference>
<feature type="domain" description="Endonuclease GajA/Old nuclease/RecF-like AAA" evidence="1">
    <location>
        <begin position="5"/>
        <end position="436"/>
    </location>
</feature>